<dbReference type="EMBL" id="SMLW01000332">
    <property type="protein sequence ID" value="MTI23932.1"/>
    <property type="molecule type" value="Genomic_DNA"/>
</dbReference>
<reference evidence="1 2" key="1">
    <citation type="submission" date="2019-02" db="EMBL/GenBank/DDBJ databases">
        <authorList>
            <person name="Goldberg S.R."/>
            <person name="Haltli B.A."/>
            <person name="Correa H."/>
            <person name="Russell K.G."/>
        </authorList>
    </citation>
    <scope>NUCLEOTIDE SEQUENCE [LARGE SCALE GENOMIC DNA]</scope>
    <source>
        <strain evidence="1 2">JCM 16186</strain>
    </source>
</reference>
<evidence type="ECO:0000313" key="2">
    <source>
        <dbReference type="Proteomes" id="UP000798808"/>
    </source>
</evidence>
<name>A0ABW9RIN8_9BACT</name>
<keyword evidence="2" id="KW-1185">Reference proteome</keyword>
<organism evidence="1 2">
    <name type="scientific">Fulvivirga kasyanovii</name>
    <dbReference type="NCBI Taxonomy" id="396812"/>
    <lineage>
        <taxon>Bacteria</taxon>
        <taxon>Pseudomonadati</taxon>
        <taxon>Bacteroidota</taxon>
        <taxon>Cytophagia</taxon>
        <taxon>Cytophagales</taxon>
        <taxon>Fulvivirgaceae</taxon>
        <taxon>Fulvivirga</taxon>
    </lineage>
</organism>
<dbReference type="Proteomes" id="UP000798808">
    <property type="component" value="Unassembled WGS sequence"/>
</dbReference>
<evidence type="ECO:0008006" key="3">
    <source>
        <dbReference type="Google" id="ProtNLM"/>
    </source>
</evidence>
<proteinExistence type="predicted"/>
<comment type="caution">
    <text evidence="1">The sequence shown here is derived from an EMBL/GenBank/DDBJ whole genome shotgun (WGS) entry which is preliminary data.</text>
</comment>
<evidence type="ECO:0000313" key="1">
    <source>
        <dbReference type="EMBL" id="MTI23932.1"/>
    </source>
</evidence>
<dbReference type="RefSeq" id="WP_155169364.1">
    <property type="nucleotide sequence ID" value="NZ_BAAAFL010000065.1"/>
</dbReference>
<sequence>MRYILITIFCINTLLGYSQVENNPEQISNNRIGTSRTVPAYILSGLGGALIGIPLGQEAGQRTEANWLLAGAGVGLITSAFPVLFGDDLNISVRAVRGNYKMERMKSLLPGGFYQYGDLGLPYDRIESYPSSTGYEVTFSGSLNRWVIGTKVALRSTQGKLEYNGAVNFEDNLRDWEIGEFVKYNFISRDKIKAAIGLNIGMGETTSESTVRFLLNGQPSFSSDKTEFLNIYLGPEISVNYYLGEVIFLNALMGYDHHIVKKHLYTYGVGVERETDWSGIRYGLGFGIKFSRN</sequence>
<accession>A0ABW9RIN8</accession>
<protein>
    <recommendedName>
        <fullName evidence="3">Outer membrane protein beta-barrel domain-containing protein</fullName>
    </recommendedName>
</protein>
<gene>
    <name evidence="1" type="ORF">E1163_03105</name>
</gene>